<dbReference type="SMART" id="SM00870">
    <property type="entry name" value="Asparaginase"/>
    <property type="match status" value="1"/>
</dbReference>
<comment type="caution">
    <text evidence="6">The sequence shown here is derived from an EMBL/GenBank/DDBJ whole genome shotgun (WGS) entry which is preliminary data.</text>
</comment>
<dbReference type="OrthoDB" id="9788068at2"/>
<dbReference type="InterPro" id="IPR040919">
    <property type="entry name" value="Asparaginase_C"/>
</dbReference>
<feature type="domain" description="Asparaginase/glutaminase C-terminal" evidence="5">
    <location>
        <begin position="229"/>
        <end position="342"/>
    </location>
</feature>
<protein>
    <submittedName>
        <fullName evidence="6">L-asparaginase</fullName>
    </submittedName>
</protein>
<evidence type="ECO:0000256" key="3">
    <source>
        <dbReference type="SAM" id="MobiDB-lite"/>
    </source>
</evidence>
<evidence type="ECO:0000256" key="2">
    <source>
        <dbReference type="ARBA" id="ARBA00022801"/>
    </source>
</evidence>
<dbReference type="Pfam" id="PF17763">
    <property type="entry name" value="Asparaginase_C"/>
    <property type="match status" value="1"/>
</dbReference>
<dbReference type="InterPro" id="IPR036152">
    <property type="entry name" value="Asp/glu_Ase-like_sf"/>
</dbReference>
<evidence type="ECO:0000313" key="6">
    <source>
        <dbReference type="EMBL" id="PFG34837.1"/>
    </source>
</evidence>
<dbReference type="Gene3D" id="3.40.50.40">
    <property type="match status" value="1"/>
</dbReference>
<evidence type="ECO:0000256" key="1">
    <source>
        <dbReference type="ARBA" id="ARBA00010518"/>
    </source>
</evidence>
<feature type="domain" description="L-asparaginase N-terminal" evidence="4">
    <location>
        <begin position="9"/>
        <end position="209"/>
    </location>
</feature>
<dbReference type="RefSeq" id="WP_098455808.1">
    <property type="nucleotide sequence ID" value="NZ_PDJG01000001.1"/>
</dbReference>
<dbReference type="InterPro" id="IPR027473">
    <property type="entry name" value="L-asparaginase_C"/>
</dbReference>
<dbReference type="InterPro" id="IPR004550">
    <property type="entry name" value="AsnASE_II"/>
</dbReference>
<dbReference type="SFLD" id="SFLDS00057">
    <property type="entry name" value="Glutaminase/Asparaginase"/>
    <property type="match status" value="1"/>
</dbReference>
<accession>A0A2A9E6Z2</accession>
<keyword evidence="7" id="KW-1185">Reference proteome</keyword>
<dbReference type="GO" id="GO:0004067">
    <property type="term" value="F:asparaginase activity"/>
    <property type="evidence" value="ECO:0007669"/>
    <property type="project" value="UniProtKB-UniRule"/>
</dbReference>
<dbReference type="Gene3D" id="3.40.50.1170">
    <property type="entry name" value="L-asparaginase, N-terminal domain"/>
    <property type="match status" value="1"/>
</dbReference>
<proteinExistence type="inferred from homology"/>
<sequence>MLSSPPLRRVRLITLGGTISSEPAGPGPETTGRGSSEGLSDGPAGVVPRSGAGLFQQEIQHWVPGVELVPLELRMVPSPSLTMADLLALHAAIAGFGDDVDGVVVSQGTDTIEETAFVLDVLGAAARVPVVVTGAMRDRTTPGADGAANLVAAALVAASPDARGAGVLVQIADRTHAARWVTKRSTFRVDGFSSEPFGPVGAVVEGVVHLGGVPRPRPALPVPTGEAPRVAVVVAGLGDDLALLPGLADAGYDGVVIAGAGGGHVAASAVENVAATVARIPVVMCSRVGSGPALTQTYGYPGGEIDLARVGTVPGGGLSAPKARMLLMLLVASGATPDEVRDGIVRYGRD</sequence>
<dbReference type="PIRSF" id="PIRSF001220">
    <property type="entry name" value="L-ASNase_gatD"/>
    <property type="match status" value="1"/>
</dbReference>
<feature type="region of interest" description="Disordered" evidence="3">
    <location>
        <begin position="18"/>
        <end position="47"/>
    </location>
</feature>
<dbReference type="GO" id="GO:0006528">
    <property type="term" value="P:asparagine metabolic process"/>
    <property type="evidence" value="ECO:0007669"/>
    <property type="project" value="InterPro"/>
</dbReference>
<dbReference type="InterPro" id="IPR006034">
    <property type="entry name" value="Asparaginase/glutaminase-like"/>
</dbReference>
<organism evidence="6 7">
    <name type="scientific">Sanguibacter antarcticus</name>
    <dbReference type="NCBI Taxonomy" id="372484"/>
    <lineage>
        <taxon>Bacteria</taxon>
        <taxon>Bacillati</taxon>
        <taxon>Actinomycetota</taxon>
        <taxon>Actinomycetes</taxon>
        <taxon>Micrococcales</taxon>
        <taxon>Sanguibacteraceae</taxon>
        <taxon>Sanguibacter</taxon>
    </lineage>
</organism>
<dbReference type="SUPFAM" id="SSF53774">
    <property type="entry name" value="Glutaminase/Asparaginase"/>
    <property type="match status" value="1"/>
</dbReference>
<dbReference type="InterPro" id="IPR027474">
    <property type="entry name" value="L-asparaginase_N"/>
</dbReference>
<dbReference type="PANTHER" id="PTHR11707:SF28">
    <property type="entry name" value="60 KDA LYSOPHOSPHOLIPASE"/>
    <property type="match status" value="1"/>
</dbReference>
<evidence type="ECO:0000313" key="7">
    <source>
        <dbReference type="Proteomes" id="UP000225548"/>
    </source>
</evidence>
<dbReference type="EMBL" id="PDJG01000001">
    <property type="protein sequence ID" value="PFG34837.1"/>
    <property type="molecule type" value="Genomic_DNA"/>
</dbReference>
<dbReference type="Pfam" id="PF00710">
    <property type="entry name" value="Asparaginase"/>
    <property type="match status" value="1"/>
</dbReference>
<reference evidence="6 7" key="1">
    <citation type="submission" date="2017-10" db="EMBL/GenBank/DDBJ databases">
        <title>Sequencing the genomes of 1000 actinobacteria strains.</title>
        <authorList>
            <person name="Klenk H.-P."/>
        </authorList>
    </citation>
    <scope>NUCLEOTIDE SEQUENCE [LARGE SCALE GENOMIC DNA]</scope>
    <source>
        <strain evidence="6 7">DSM 18966</strain>
    </source>
</reference>
<dbReference type="InterPro" id="IPR037152">
    <property type="entry name" value="L-asparaginase_N_sf"/>
</dbReference>
<dbReference type="PROSITE" id="PS51732">
    <property type="entry name" value="ASN_GLN_ASE_3"/>
    <property type="match status" value="1"/>
</dbReference>
<evidence type="ECO:0000259" key="4">
    <source>
        <dbReference type="Pfam" id="PF00710"/>
    </source>
</evidence>
<keyword evidence="2" id="KW-0378">Hydrolase</keyword>
<dbReference type="PIRSF" id="PIRSF500176">
    <property type="entry name" value="L_ASNase"/>
    <property type="match status" value="1"/>
</dbReference>
<dbReference type="PANTHER" id="PTHR11707">
    <property type="entry name" value="L-ASPARAGINASE"/>
    <property type="match status" value="1"/>
</dbReference>
<comment type="similarity">
    <text evidence="1">Belongs to the asparaginase 1 family.</text>
</comment>
<gene>
    <name evidence="6" type="ORF">ATL42_2765</name>
</gene>
<name>A0A2A9E6Z2_9MICO</name>
<dbReference type="CDD" id="cd08964">
    <property type="entry name" value="L-asparaginase_II"/>
    <property type="match status" value="1"/>
</dbReference>
<dbReference type="PRINTS" id="PR00139">
    <property type="entry name" value="ASNGLNASE"/>
</dbReference>
<evidence type="ECO:0000259" key="5">
    <source>
        <dbReference type="Pfam" id="PF17763"/>
    </source>
</evidence>
<dbReference type="AlphaFoldDB" id="A0A2A9E6Z2"/>
<dbReference type="Proteomes" id="UP000225548">
    <property type="component" value="Unassembled WGS sequence"/>
</dbReference>